<dbReference type="GO" id="GO:0005813">
    <property type="term" value="C:centrosome"/>
    <property type="evidence" value="ECO:0007669"/>
    <property type="project" value="TreeGrafter"/>
</dbReference>
<protein>
    <recommendedName>
        <fullName evidence="7">Phosphodiesterase 4D interacting protein</fullName>
    </recommendedName>
</protein>
<dbReference type="Pfam" id="PF18615">
    <property type="entry name" value="SMYLE_N"/>
    <property type="match status" value="1"/>
</dbReference>
<feature type="compositionally biased region" description="Basic and acidic residues" evidence="2">
    <location>
        <begin position="250"/>
        <end position="275"/>
    </location>
</feature>
<dbReference type="AlphaFoldDB" id="A0A8C6P4E0"/>
<evidence type="ECO:0000313" key="6">
    <source>
        <dbReference type="Proteomes" id="UP000694548"/>
    </source>
</evidence>
<accession>A0A8C6P4E0</accession>
<dbReference type="Pfam" id="PF07776">
    <property type="entry name" value="zf-AD"/>
    <property type="match status" value="1"/>
</dbReference>
<dbReference type="InterPro" id="IPR052593">
    <property type="entry name" value="MT-associated_AKAP9-binding"/>
</dbReference>
<keyword evidence="1" id="KW-0175">Coiled coil</keyword>
<proteinExistence type="predicted"/>
<dbReference type="Ensembl" id="ENSNFUT00015039581.1">
    <property type="protein sequence ID" value="ENSNFUP00015037902.1"/>
    <property type="gene ID" value="ENSNFUG00015018311.1"/>
</dbReference>
<keyword evidence="6" id="KW-1185">Reference proteome</keyword>
<evidence type="ECO:0008006" key="7">
    <source>
        <dbReference type="Google" id="ProtNLM"/>
    </source>
</evidence>
<dbReference type="GO" id="GO:0008270">
    <property type="term" value="F:zinc ion binding"/>
    <property type="evidence" value="ECO:0007669"/>
    <property type="project" value="InterPro"/>
</dbReference>
<dbReference type="GO" id="GO:0090063">
    <property type="term" value="P:positive regulation of microtubule nucleation"/>
    <property type="evidence" value="ECO:0007669"/>
    <property type="project" value="TreeGrafter"/>
</dbReference>
<dbReference type="GO" id="GO:0005634">
    <property type="term" value="C:nucleus"/>
    <property type="evidence" value="ECO:0007669"/>
    <property type="project" value="InterPro"/>
</dbReference>
<dbReference type="GO" id="GO:1903358">
    <property type="term" value="P:regulation of Golgi organization"/>
    <property type="evidence" value="ECO:0007669"/>
    <property type="project" value="TreeGrafter"/>
</dbReference>
<reference evidence="5" key="2">
    <citation type="submission" date="2025-09" db="UniProtKB">
        <authorList>
            <consortium name="Ensembl"/>
        </authorList>
    </citation>
    <scope>IDENTIFICATION</scope>
</reference>
<dbReference type="GO" id="GO:0060090">
    <property type="term" value="F:molecular adaptor activity"/>
    <property type="evidence" value="ECO:0007669"/>
    <property type="project" value="TreeGrafter"/>
</dbReference>
<name>A0A8C6P4E0_NOTFU</name>
<dbReference type="GO" id="GO:0007098">
    <property type="term" value="P:centrosome cycle"/>
    <property type="evidence" value="ECO:0007669"/>
    <property type="project" value="TreeGrafter"/>
</dbReference>
<feature type="region of interest" description="Disordered" evidence="2">
    <location>
        <begin position="583"/>
        <end position="658"/>
    </location>
</feature>
<organism evidence="5 6">
    <name type="scientific">Nothobranchius furzeri</name>
    <name type="common">Turquoise killifish</name>
    <dbReference type="NCBI Taxonomy" id="105023"/>
    <lineage>
        <taxon>Eukaryota</taxon>
        <taxon>Metazoa</taxon>
        <taxon>Chordata</taxon>
        <taxon>Craniata</taxon>
        <taxon>Vertebrata</taxon>
        <taxon>Euteleostomi</taxon>
        <taxon>Actinopterygii</taxon>
        <taxon>Neopterygii</taxon>
        <taxon>Teleostei</taxon>
        <taxon>Neoteleostei</taxon>
        <taxon>Acanthomorphata</taxon>
        <taxon>Ovalentaria</taxon>
        <taxon>Atherinomorphae</taxon>
        <taxon>Cyprinodontiformes</taxon>
        <taxon>Nothobranchiidae</taxon>
        <taxon>Nothobranchius</taxon>
    </lineage>
</organism>
<feature type="compositionally biased region" description="Basic and acidic residues" evidence="2">
    <location>
        <begin position="533"/>
        <end position="542"/>
    </location>
</feature>
<dbReference type="GO" id="GO:0005794">
    <property type="term" value="C:Golgi apparatus"/>
    <property type="evidence" value="ECO:0007669"/>
    <property type="project" value="TreeGrafter"/>
</dbReference>
<dbReference type="GeneTree" id="ENSGT01120000272257"/>
<evidence type="ECO:0000259" key="3">
    <source>
        <dbReference type="Pfam" id="PF07776"/>
    </source>
</evidence>
<dbReference type="InterPro" id="IPR012934">
    <property type="entry name" value="Znf_AD"/>
</dbReference>
<feature type="domain" description="ZAD" evidence="3">
    <location>
        <begin position="4"/>
        <end position="75"/>
    </location>
</feature>
<sequence length="658" mass="72682">MKETCRICARELWGNQRRWIFHPGAKLNLQVLLSHALGQELTRDGRGEFTCSKCAFMLDRMYRFDTVIARVEALSLERLQKLLMEKERLRQCIGGLYRRNNLDQNVGPDPPEDTPVVDLSTRDVRYSDLVQDDLTYSMYESWAGKEDPDQHLHQCTRADSGPKARRCRGCAALRVEDSDYEAVCKVPRRAGRRSTSCGPSTSHSTVTLAVEDQKRSSATSEMTAVTFEPPSAGMEAERRTPSPASSEESLDLHTNHKAREEPETEEAPDRRDAHWDNPPSDCSPSGLEVTLSLLRGWEYRPVQPHQGSKLPVLTKARPDFGPSPHLSVPPSFPCESDPHQIIPEVVTSCPEQELSARCRPGSERLRPETRYERRLLTCSQGSVTAPEPVPEPGFYPQVRLSEMELELRSARDEAQQQERVIQNLSDSVNAKETEVSGWTVSELYGVIRDQNQNLGSLRERVTCSQLQVPVRSLMSGSQAAPGPSEVLVLQASLFQAQLELQAGQRAQRQAARAQENQNRALERLEKDLQGALQHRRETEKHNQVSRTLAGSDADWTGPWESSCVEDFSLWCVCVQSGLSTCPGSAAGSAEGPVGAAGEGGAAEAEPGGETEGGGGDGADHQRAEDVSADQRPCPGGQNHSGWTRLDRNPSSMWKAGLC</sequence>
<dbReference type="PANTHER" id="PTHR46501">
    <property type="entry name" value="MYOMEGALIN"/>
    <property type="match status" value="1"/>
</dbReference>
<dbReference type="InterPro" id="IPR040947">
    <property type="entry name" value="SMYLE_N"/>
</dbReference>
<evidence type="ECO:0000256" key="2">
    <source>
        <dbReference type="SAM" id="MobiDB-lite"/>
    </source>
</evidence>
<feature type="compositionally biased region" description="Low complexity" evidence="2">
    <location>
        <begin position="583"/>
        <end position="593"/>
    </location>
</feature>
<feature type="coiled-coil region" evidence="1">
    <location>
        <begin position="400"/>
        <end position="434"/>
    </location>
</feature>
<dbReference type="PANTHER" id="PTHR46501:SF2">
    <property type="entry name" value="MYOMEGALIN"/>
    <property type="match status" value="1"/>
</dbReference>
<evidence type="ECO:0000256" key="1">
    <source>
        <dbReference type="SAM" id="Coils"/>
    </source>
</evidence>
<feature type="region of interest" description="Disordered" evidence="2">
    <location>
        <begin position="533"/>
        <end position="555"/>
    </location>
</feature>
<feature type="compositionally biased region" description="Polar residues" evidence="2">
    <location>
        <begin position="193"/>
        <end position="207"/>
    </location>
</feature>
<feature type="domain" description="Short myomegalin-like EB1 binding protein N-terminal" evidence="4">
    <location>
        <begin position="116"/>
        <end position="320"/>
    </location>
</feature>
<evidence type="ECO:0000313" key="5">
    <source>
        <dbReference type="Ensembl" id="ENSNFUP00015037902.1"/>
    </source>
</evidence>
<reference evidence="5" key="1">
    <citation type="submission" date="2025-08" db="UniProtKB">
        <authorList>
            <consortium name="Ensembl"/>
        </authorList>
    </citation>
    <scope>IDENTIFICATION</scope>
</reference>
<evidence type="ECO:0000259" key="4">
    <source>
        <dbReference type="Pfam" id="PF18615"/>
    </source>
</evidence>
<dbReference type="Proteomes" id="UP000694548">
    <property type="component" value="Unassembled WGS sequence"/>
</dbReference>
<feature type="region of interest" description="Disordered" evidence="2">
    <location>
        <begin position="188"/>
        <end position="287"/>
    </location>
</feature>